<dbReference type="EMBL" id="QUSW01000003">
    <property type="protein sequence ID" value="RQP24328.1"/>
    <property type="molecule type" value="Genomic_DNA"/>
</dbReference>
<dbReference type="AlphaFoldDB" id="A0A3N7HQ26"/>
<proteinExistence type="predicted"/>
<comment type="caution">
    <text evidence="2">The sequence shown here is derived from an EMBL/GenBank/DDBJ whole genome shotgun (WGS) entry which is preliminary data.</text>
</comment>
<keyword evidence="3" id="KW-1185">Reference proteome</keyword>
<accession>A0A3N7HQ26</accession>
<name>A0A3N7HQ26_9BURK</name>
<evidence type="ECO:0000313" key="2">
    <source>
        <dbReference type="EMBL" id="RQP24328.1"/>
    </source>
</evidence>
<gene>
    <name evidence="2" type="ORF">DZC73_13580</name>
</gene>
<dbReference type="InterPro" id="IPR013783">
    <property type="entry name" value="Ig-like_fold"/>
</dbReference>
<evidence type="ECO:0000313" key="3">
    <source>
        <dbReference type="Proteomes" id="UP000267464"/>
    </source>
</evidence>
<dbReference type="Proteomes" id="UP000267464">
    <property type="component" value="Unassembled WGS sequence"/>
</dbReference>
<sequence>MVTPPPQITGFEMEQAPAVAPGNELFFRVQGTPGSRVTVRVGGVSRTLVLNEVDDGVYEGGYTLRPNDRANAGSSATVTLRRNGRSSSSTLARLNAAPTPVAAAPQPAKPVQLALNRFVATPVDKLEPGTELKFSADGTPGQKATFSIENVASGIPMREVSPGRYEGSYTLKRLDRVIGGVPIVATLEGGGQAVRSNLTRNQMLVDSRPPTIRNQQPHDGETVHATGPVSVSGTFDDRGGLGVDPKTVRIVLGGHDVTANASVSRDFFTYRSELAPGRYVADVTAKDAAGNAVRSAWTFSVEQQPTAAIGLPLTITSHAPNTTVPAGAPVVIRGKTAPGATIDAEVVGVASVVGMIGTAQRLYSDRITADADGNFSFAISPQMPIPGMRYEVELKVSGNGQTRDTKLVLFQQR</sequence>
<feature type="region of interest" description="Disordered" evidence="1">
    <location>
        <begin position="208"/>
        <end position="238"/>
    </location>
</feature>
<evidence type="ECO:0008006" key="4">
    <source>
        <dbReference type="Google" id="ProtNLM"/>
    </source>
</evidence>
<reference evidence="2 3" key="1">
    <citation type="submission" date="2018-08" db="EMBL/GenBank/DDBJ databases">
        <authorList>
            <person name="Khan S.A."/>
            <person name="Jeon C.O."/>
            <person name="Chun B.H."/>
            <person name="Jeong S.E."/>
        </authorList>
    </citation>
    <scope>NUCLEOTIDE SEQUENCE [LARGE SCALE GENOMIC DNA]</scope>
    <source>
        <strain evidence="2 3">S-16</strain>
    </source>
</reference>
<reference evidence="2 3" key="2">
    <citation type="submission" date="2018-12" db="EMBL/GenBank/DDBJ databases">
        <title>Rhizobacter gummiphilus sp. nov., a rubber-degrading bacterium isolated from the soil of a botanical garden in Japan.</title>
        <authorList>
            <person name="Shunsuke S.S."/>
        </authorList>
    </citation>
    <scope>NUCLEOTIDE SEQUENCE [LARGE SCALE GENOMIC DNA]</scope>
    <source>
        <strain evidence="2 3">S-16</strain>
    </source>
</reference>
<protein>
    <recommendedName>
        <fullName evidence="4">Bacterial Ig-like domain-containing protein</fullName>
    </recommendedName>
</protein>
<evidence type="ECO:0000256" key="1">
    <source>
        <dbReference type="SAM" id="MobiDB-lite"/>
    </source>
</evidence>
<dbReference type="Gene3D" id="2.60.40.10">
    <property type="entry name" value="Immunoglobulins"/>
    <property type="match status" value="1"/>
</dbReference>
<organism evidence="2 3">
    <name type="scientific">Piscinibacter terrae</name>
    <dbReference type="NCBI Taxonomy" id="2496871"/>
    <lineage>
        <taxon>Bacteria</taxon>
        <taxon>Pseudomonadati</taxon>
        <taxon>Pseudomonadota</taxon>
        <taxon>Betaproteobacteria</taxon>
        <taxon>Burkholderiales</taxon>
        <taxon>Sphaerotilaceae</taxon>
        <taxon>Piscinibacter</taxon>
    </lineage>
</organism>